<comment type="caution">
    <text evidence="1">The sequence shown here is derived from an EMBL/GenBank/DDBJ whole genome shotgun (WGS) entry which is preliminary data.</text>
</comment>
<organism evidence="1 2">
    <name type="scientific">Limnoraphis robusta CS-951</name>
    <dbReference type="NCBI Taxonomy" id="1637645"/>
    <lineage>
        <taxon>Bacteria</taxon>
        <taxon>Bacillati</taxon>
        <taxon>Cyanobacteriota</taxon>
        <taxon>Cyanophyceae</taxon>
        <taxon>Oscillatoriophycideae</taxon>
        <taxon>Oscillatoriales</taxon>
        <taxon>Sirenicapillariaceae</taxon>
        <taxon>Limnoraphis</taxon>
    </lineage>
</organism>
<dbReference type="EMBL" id="LATL02000168">
    <property type="protein sequence ID" value="KMW70457.1"/>
    <property type="molecule type" value="Genomic_DNA"/>
</dbReference>
<protein>
    <submittedName>
        <fullName evidence="1">Uncharacterized protein</fullName>
    </submittedName>
</protein>
<reference evidence="1 2" key="1">
    <citation type="submission" date="2015-06" db="EMBL/GenBank/DDBJ databases">
        <title>Draft genome assembly of filamentous brackish cyanobacterium Limnoraphis robusta strain CS-951.</title>
        <authorList>
            <person name="Willis A."/>
            <person name="Parks M."/>
            <person name="Burford M.A."/>
        </authorList>
    </citation>
    <scope>NUCLEOTIDE SEQUENCE [LARGE SCALE GENOMIC DNA]</scope>
    <source>
        <strain evidence="1 2">CS-951</strain>
    </source>
</reference>
<dbReference type="Proteomes" id="UP000033607">
    <property type="component" value="Unassembled WGS sequence"/>
</dbReference>
<sequence length="61" mass="6885">MISAGIKEVYYETSFNKGEKAMVRDLFVSEDLVKLKQIYLSEAITQKAADFLLKPTSIPQS</sequence>
<evidence type="ECO:0000313" key="1">
    <source>
        <dbReference type="EMBL" id="KMW70457.1"/>
    </source>
</evidence>
<gene>
    <name evidence="1" type="ORF">WN50_35285</name>
</gene>
<dbReference type="AlphaFoldDB" id="A0A0J9EWV4"/>
<name>A0A0J9EWV4_9CYAN</name>
<proteinExistence type="predicted"/>
<accession>A0A0J9EWV4</accession>
<evidence type="ECO:0000313" key="2">
    <source>
        <dbReference type="Proteomes" id="UP000033607"/>
    </source>
</evidence>